<evidence type="ECO:0000313" key="2">
    <source>
        <dbReference type="Proteomes" id="UP000295124"/>
    </source>
</evidence>
<organism evidence="1 2">
    <name type="scientific">Kribbella antibiotica</name>
    <dbReference type="NCBI Taxonomy" id="190195"/>
    <lineage>
        <taxon>Bacteria</taxon>
        <taxon>Bacillati</taxon>
        <taxon>Actinomycetota</taxon>
        <taxon>Actinomycetes</taxon>
        <taxon>Propionibacteriales</taxon>
        <taxon>Kribbellaceae</taxon>
        <taxon>Kribbella</taxon>
    </lineage>
</organism>
<dbReference type="RefSeq" id="WP_132171474.1">
    <property type="nucleotide sequence ID" value="NZ_SMKX01000082.1"/>
</dbReference>
<gene>
    <name evidence="1" type="ORF">E1263_25000</name>
</gene>
<dbReference type="AlphaFoldDB" id="A0A4R4ZFM8"/>
<comment type="caution">
    <text evidence="1">The sequence shown here is derived from an EMBL/GenBank/DDBJ whole genome shotgun (WGS) entry which is preliminary data.</text>
</comment>
<keyword evidence="2" id="KW-1185">Reference proteome</keyword>
<dbReference type="EMBL" id="SMKX01000082">
    <property type="protein sequence ID" value="TDD56840.1"/>
    <property type="molecule type" value="Genomic_DNA"/>
</dbReference>
<name>A0A4R4ZFM8_9ACTN</name>
<evidence type="ECO:0000313" key="1">
    <source>
        <dbReference type="EMBL" id="TDD56840.1"/>
    </source>
</evidence>
<reference evidence="1 2" key="1">
    <citation type="submission" date="2019-03" db="EMBL/GenBank/DDBJ databases">
        <title>Draft genome sequences of novel Actinobacteria.</title>
        <authorList>
            <person name="Sahin N."/>
            <person name="Ay H."/>
            <person name="Saygin H."/>
        </authorList>
    </citation>
    <scope>NUCLEOTIDE SEQUENCE [LARGE SCALE GENOMIC DNA]</scope>
    <source>
        <strain evidence="1 2">JCM 13523</strain>
    </source>
</reference>
<evidence type="ECO:0008006" key="3">
    <source>
        <dbReference type="Google" id="ProtNLM"/>
    </source>
</evidence>
<sequence length="160" mass="18303">MTELDSAPANFPEDVIVYAVDCEAALDYAFALYLGRTQDCSILIEEWLLKRFSFGEKLGLLKRIIELEGLIWAPYETLVPELQKLFDFRNAVAHSAPDHGNRFSRKRRRAARNEVFEISADELAEQMHRGMRCQSAVWGLPTYLTSNPRTFDPPRPPQSA</sequence>
<dbReference type="Proteomes" id="UP000295124">
    <property type="component" value="Unassembled WGS sequence"/>
</dbReference>
<accession>A0A4R4ZFM8</accession>
<proteinExistence type="predicted"/>
<dbReference type="OrthoDB" id="4964490at2"/>
<protein>
    <recommendedName>
        <fullName evidence="3">Apea-like HEPN domain-containing protein</fullName>
    </recommendedName>
</protein>